<protein>
    <recommendedName>
        <fullName evidence="1">Transposase IS200-like domain-containing protein</fullName>
    </recommendedName>
</protein>
<dbReference type="SMART" id="SM01321">
    <property type="entry name" value="Y1_Tnp"/>
    <property type="match status" value="1"/>
</dbReference>
<dbReference type="Proteomes" id="UP000179115">
    <property type="component" value="Unassembled WGS sequence"/>
</dbReference>
<comment type="caution">
    <text evidence="2">The sequence shown here is derived from an EMBL/GenBank/DDBJ whole genome shotgun (WGS) entry which is preliminary data.</text>
</comment>
<evidence type="ECO:0000313" key="3">
    <source>
        <dbReference type="Proteomes" id="UP000179115"/>
    </source>
</evidence>
<dbReference type="SUPFAM" id="SSF143422">
    <property type="entry name" value="Transposase IS200-like"/>
    <property type="match status" value="1"/>
</dbReference>
<dbReference type="InterPro" id="IPR036515">
    <property type="entry name" value="Transposase_17_sf"/>
</dbReference>
<gene>
    <name evidence="2" type="ORF">A3A35_02285</name>
</gene>
<evidence type="ECO:0000259" key="1">
    <source>
        <dbReference type="SMART" id="SM01321"/>
    </source>
</evidence>
<reference evidence="2 3" key="1">
    <citation type="journal article" date="2016" name="Nat. Commun.">
        <title>Thousands of microbial genomes shed light on interconnected biogeochemical processes in an aquifer system.</title>
        <authorList>
            <person name="Anantharaman K."/>
            <person name="Brown C.T."/>
            <person name="Hug L.A."/>
            <person name="Sharon I."/>
            <person name="Castelle C.J."/>
            <person name="Probst A.J."/>
            <person name="Thomas B.C."/>
            <person name="Singh A."/>
            <person name="Wilkins M.J."/>
            <person name="Karaoz U."/>
            <person name="Brodie E.L."/>
            <person name="Williams K.H."/>
            <person name="Hubbard S.S."/>
            <person name="Banfield J.F."/>
        </authorList>
    </citation>
    <scope>NUCLEOTIDE SEQUENCE [LARGE SCALE GENOMIC DNA]</scope>
</reference>
<name>A0A1F6ECM3_9BACT</name>
<dbReference type="GO" id="GO:0006313">
    <property type="term" value="P:DNA transposition"/>
    <property type="evidence" value="ECO:0007669"/>
    <property type="project" value="InterPro"/>
</dbReference>
<dbReference type="GO" id="GO:0004803">
    <property type="term" value="F:transposase activity"/>
    <property type="evidence" value="ECO:0007669"/>
    <property type="project" value="InterPro"/>
</dbReference>
<dbReference type="AlphaFoldDB" id="A0A1F6ECM3"/>
<dbReference type="Pfam" id="PF01797">
    <property type="entry name" value="Y1_Tnp"/>
    <property type="match status" value="1"/>
</dbReference>
<proteinExistence type="predicted"/>
<dbReference type="GO" id="GO:0003677">
    <property type="term" value="F:DNA binding"/>
    <property type="evidence" value="ECO:0007669"/>
    <property type="project" value="InterPro"/>
</dbReference>
<organism evidence="2 3">
    <name type="scientific">Candidatus Kaiserbacteria bacterium RIFCSPLOWO2_01_FULL_51_21</name>
    <dbReference type="NCBI Taxonomy" id="1798508"/>
    <lineage>
        <taxon>Bacteria</taxon>
        <taxon>Candidatus Kaiseribacteriota</taxon>
    </lineage>
</organism>
<dbReference type="EMBL" id="MFLV01000027">
    <property type="protein sequence ID" value="OGG71340.1"/>
    <property type="molecule type" value="Genomic_DNA"/>
</dbReference>
<sequence length="227" mass="26766">MRKTVFANGEFYHIYNRGTDKRTIFLDEDDVGRFFQSMEEFNTLEPIGSIYERSFLQNPKTPQLRGLASKLRRKTKLVNFICYCVHSNHYHFLLEQIVERGIEKFLHRLGTGYTMYFNTKYKRSGSLFQGSFKSIHINSDEYLLYVSAYINLNTQVHQLGGLASKLVGSRSSWEEYQKDEKGGFCKKEIILGQFENTKEYEEFARSSLTEILERRRKEKEIDSLLLE</sequence>
<dbReference type="PANTHER" id="PTHR34322">
    <property type="entry name" value="TRANSPOSASE, Y1_TNP DOMAIN-CONTAINING"/>
    <property type="match status" value="1"/>
</dbReference>
<dbReference type="Gene3D" id="3.30.70.1290">
    <property type="entry name" value="Transposase IS200-like"/>
    <property type="match status" value="1"/>
</dbReference>
<dbReference type="STRING" id="1798508.A3A35_02285"/>
<dbReference type="PANTHER" id="PTHR34322:SF2">
    <property type="entry name" value="TRANSPOSASE IS200-LIKE DOMAIN-CONTAINING PROTEIN"/>
    <property type="match status" value="1"/>
</dbReference>
<evidence type="ECO:0000313" key="2">
    <source>
        <dbReference type="EMBL" id="OGG71340.1"/>
    </source>
</evidence>
<dbReference type="InterPro" id="IPR002686">
    <property type="entry name" value="Transposase_17"/>
</dbReference>
<accession>A0A1F6ECM3</accession>
<feature type="domain" description="Transposase IS200-like" evidence="1">
    <location>
        <begin position="7"/>
        <end position="153"/>
    </location>
</feature>